<dbReference type="Proteomes" id="UP000184476">
    <property type="component" value="Unassembled WGS sequence"/>
</dbReference>
<keyword evidence="2" id="KW-0946">Virion</keyword>
<feature type="domain" description="Protein CotJB" evidence="1">
    <location>
        <begin position="7"/>
        <end position="82"/>
    </location>
</feature>
<accession>A0A1M4T975</accession>
<dbReference type="Pfam" id="PF12652">
    <property type="entry name" value="CotJB"/>
    <property type="match status" value="1"/>
</dbReference>
<protein>
    <submittedName>
        <fullName evidence="2">Spore coat protein JB</fullName>
    </submittedName>
</protein>
<dbReference type="EMBL" id="FQVL01000001">
    <property type="protein sequence ID" value="SHE40888.1"/>
    <property type="molecule type" value="Genomic_DNA"/>
</dbReference>
<dbReference type="STRING" id="112248.SAMN05444392_101364"/>
<name>A0A1M4T975_9BACL</name>
<evidence type="ECO:0000259" key="1">
    <source>
        <dbReference type="Pfam" id="PF12652"/>
    </source>
</evidence>
<dbReference type="PIRSF" id="PIRSF010606">
    <property type="entry name" value="Spore_coat_CotJB"/>
    <property type="match status" value="1"/>
</dbReference>
<reference evidence="2 3" key="1">
    <citation type="submission" date="2016-11" db="EMBL/GenBank/DDBJ databases">
        <authorList>
            <person name="Jaros S."/>
            <person name="Januszkiewicz K."/>
            <person name="Wedrychowicz H."/>
        </authorList>
    </citation>
    <scope>NUCLEOTIDE SEQUENCE [LARGE SCALE GENOMIC DNA]</scope>
    <source>
        <strain evidence="2 3">DSM 44666</strain>
    </source>
</reference>
<keyword evidence="3" id="KW-1185">Reference proteome</keyword>
<dbReference type="RefSeq" id="WP_073151031.1">
    <property type="nucleotide sequence ID" value="NZ_FQVL01000001.1"/>
</dbReference>
<organism evidence="2 3">
    <name type="scientific">Seinonella peptonophila</name>
    <dbReference type="NCBI Taxonomy" id="112248"/>
    <lineage>
        <taxon>Bacteria</taxon>
        <taxon>Bacillati</taxon>
        <taxon>Bacillota</taxon>
        <taxon>Bacilli</taxon>
        <taxon>Bacillales</taxon>
        <taxon>Thermoactinomycetaceae</taxon>
        <taxon>Seinonella</taxon>
    </lineage>
</organism>
<gene>
    <name evidence="2" type="ORF">SAMN05444392_101364</name>
</gene>
<proteinExistence type="predicted"/>
<dbReference type="InterPro" id="IPR024207">
    <property type="entry name" value="CotJB_dom"/>
</dbReference>
<dbReference type="AlphaFoldDB" id="A0A1M4T975"/>
<evidence type="ECO:0000313" key="2">
    <source>
        <dbReference type="EMBL" id="SHE40888.1"/>
    </source>
</evidence>
<keyword evidence="2" id="KW-0167">Capsid protein</keyword>
<evidence type="ECO:0000313" key="3">
    <source>
        <dbReference type="Proteomes" id="UP000184476"/>
    </source>
</evidence>
<dbReference type="InterPro" id="IPR016571">
    <property type="entry name" value="Spore_coat_assembly_CotJB"/>
</dbReference>
<sequence length="83" mass="9961">MSENRKKILLALQEVDFVLVELNLYLDTHPFDQNAIDQYNHYAKERRKIAEKYEEYYGPLTNFGHSPMTISKEWSKGPWPWEV</sequence>
<dbReference type="OrthoDB" id="9804099at2"/>